<evidence type="ECO:0000259" key="18">
    <source>
        <dbReference type="PROSITE" id="PS50112"/>
    </source>
</evidence>
<evidence type="ECO:0000256" key="5">
    <source>
        <dbReference type="ARBA" id="ARBA00017322"/>
    </source>
</evidence>
<dbReference type="Gene3D" id="3.30.450.20">
    <property type="entry name" value="PAS domain"/>
    <property type="match status" value="2"/>
</dbReference>
<dbReference type="PRINTS" id="PR00344">
    <property type="entry name" value="BCTRLSENSOR"/>
</dbReference>
<dbReference type="PROSITE" id="PS50109">
    <property type="entry name" value="HIS_KIN"/>
    <property type="match status" value="1"/>
</dbReference>
<keyword evidence="8" id="KW-0808">Transferase</keyword>
<dbReference type="Pfam" id="PF10114">
    <property type="entry name" value="PocR"/>
    <property type="match status" value="1"/>
</dbReference>
<evidence type="ECO:0000256" key="14">
    <source>
        <dbReference type="ARBA" id="ARBA00024827"/>
    </source>
</evidence>
<dbReference type="Gene3D" id="3.30.565.10">
    <property type="entry name" value="Histidine kinase-like ATPase, C-terminal domain"/>
    <property type="match status" value="1"/>
</dbReference>
<dbReference type="InterPro" id="IPR013656">
    <property type="entry name" value="PAS_4"/>
</dbReference>
<accession>A0A1T4L048</accession>
<dbReference type="GO" id="GO:0016020">
    <property type="term" value="C:membrane"/>
    <property type="evidence" value="ECO:0007669"/>
    <property type="project" value="InterPro"/>
</dbReference>
<dbReference type="NCBIfam" id="TIGR00229">
    <property type="entry name" value="sensory_box"/>
    <property type="match status" value="1"/>
</dbReference>
<dbReference type="InterPro" id="IPR050482">
    <property type="entry name" value="Sensor_HK_TwoCompSys"/>
</dbReference>
<dbReference type="InterPro" id="IPR018771">
    <property type="entry name" value="PocR_dom"/>
</dbReference>
<dbReference type="PROSITE" id="PS50113">
    <property type="entry name" value="PAC"/>
    <property type="match status" value="1"/>
</dbReference>
<comment type="function">
    <text evidence="14">Member of the two-component regulatory system NreB/NreC involved in the control of dissimilatory nitrate/nitrite reduction in response to oxygen. NreB functions as a direct oxygen sensor histidine kinase which is autophosphorylated, in the absence of oxygen, probably at the conserved histidine residue, and transfers its phosphate group probably to a conserved aspartate residue of NreC. NreB/NreC activates the expression of the nitrate (narGHJI) and nitrite (nir) reductase operons, as well as the putative nitrate transporter gene narT.</text>
</comment>
<evidence type="ECO:0000256" key="9">
    <source>
        <dbReference type="ARBA" id="ARBA00022723"/>
    </source>
</evidence>
<dbReference type="InterPro" id="IPR029016">
    <property type="entry name" value="GAF-like_dom_sf"/>
</dbReference>
<dbReference type="InterPro" id="IPR005467">
    <property type="entry name" value="His_kinase_dom"/>
</dbReference>
<sequence length="884" mass="100136">MNNYTIDQLINIQQIKQLLETHVQISGIPCGLMDNDANIIVGVGLQQVCTQYLWEHPGSFARCWRNDPEIKQALENFTGDLFECRCQNGMINIAMPIIVDREHLGVFFSGQFFYDDQQPDLAWFQQQAKELDFDPESYLAAVRQVPLFSRTYVDNTMRFLHQLVQLLAETGYTNLQRQRELEERRQQELLFRESEKKFRTLAENSPDNIARYDTGCRMIYVNPRLAQTLGIPVTDLLGKTPLGKTTDGERYEYQEKIEQVLVTGENAEIDIILPDSGEGKRHHNIRFVAERGTDGAISGVLAIGRDITERKQAEQERLANLHFLSCMERINRAIQLSTDLEQMMSDVLDVVLSIFDCDRAYLLYPCDPDAKSWQIPMERTTVGYPGSKDVELAAASNDWIAKKLRLLLYSNGALRLGIGTPFPLSGDLVDQLGIKNILATAIYPKVNQPWEFGIHQCTHIRTWSPAEKHLFQEIGRRLTDGMTSLLIQRNLQESERRYRMVFENSPVSIWEEDFSGIKLFFNQLRAEGIDNLEEYLDLHPEQISICAALVKVINVNQATLALHGATDRQGLLEGLIKTFTPESLMTFRQELLALWQGRTRMQLDSTVKTLSGELRQVTVYVSVCPGYEDTLGKCVVSLVDITDRKSAEQELREKQQHLNDLLLELTLSEERERRRIAVDLHDTLGQDLTLTRMKLGTLHKTPLSSDQGTLVSDIKLLTDSSINRVRSLTRLLCPAVLDGAGLEAALKWLARQIETDYHLQIAFHDDLQEKQVGKELQIELYNSVRELLINIAKHAGTSTACLSVYREADTLAIRVEDDGVGFDVATVLYSPSTEGFGLFTIRRRIIYIGGVFQITSKQGSGTEVAINVPLAKQAPPDTTTGEQP</sequence>
<dbReference type="SUPFAM" id="SSF55785">
    <property type="entry name" value="PYP-like sensor domain (PAS domain)"/>
    <property type="match status" value="3"/>
</dbReference>
<dbReference type="GO" id="GO:0046983">
    <property type="term" value="F:protein dimerization activity"/>
    <property type="evidence" value="ECO:0007669"/>
    <property type="project" value="InterPro"/>
</dbReference>
<evidence type="ECO:0000256" key="8">
    <source>
        <dbReference type="ARBA" id="ARBA00022679"/>
    </source>
</evidence>
<dbReference type="GO" id="GO:0000155">
    <property type="term" value="F:phosphorelay sensor kinase activity"/>
    <property type="evidence" value="ECO:0007669"/>
    <property type="project" value="InterPro"/>
</dbReference>
<comment type="subcellular location">
    <subcellularLocation>
        <location evidence="3">Cytoplasm</location>
    </subcellularLocation>
</comment>
<dbReference type="GO" id="GO:0005737">
    <property type="term" value="C:cytoplasm"/>
    <property type="evidence" value="ECO:0007669"/>
    <property type="project" value="UniProtKB-SubCell"/>
</dbReference>
<dbReference type="Proteomes" id="UP000190102">
    <property type="component" value="Unassembled WGS sequence"/>
</dbReference>
<proteinExistence type="predicted"/>
<keyword evidence="16" id="KW-0175">Coiled coil</keyword>
<comment type="catalytic activity">
    <reaction evidence="1">
        <text>ATP + protein L-histidine = ADP + protein N-phospho-L-histidine.</text>
        <dbReference type="EC" id="2.7.13.3"/>
    </reaction>
</comment>
<dbReference type="CDD" id="cd00130">
    <property type="entry name" value="PAS"/>
    <property type="match status" value="1"/>
</dbReference>
<reference evidence="21" key="1">
    <citation type="submission" date="2017-02" db="EMBL/GenBank/DDBJ databases">
        <authorList>
            <person name="Varghese N."/>
            <person name="Submissions S."/>
        </authorList>
    </citation>
    <scope>NUCLEOTIDE SEQUENCE [LARGE SCALE GENOMIC DNA]</scope>
    <source>
        <strain evidence="21">ATCC BAA-34</strain>
    </source>
</reference>
<keyword evidence="9" id="KW-0479">Metal-binding</keyword>
<evidence type="ECO:0000256" key="7">
    <source>
        <dbReference type="ARBA" id="ARBA00022490"/>
    </source>
</evidence>
<dbReference type="GO" id="GO:0046872">
    <property type="term" value="F:metal ion binding"/>
    <property type="evidence" value="ECO:0007669"/>
    <property type="project" value="UniProtKB-KW"/>
</dbReference>
<dbReference type="OrthoDB" id="6231at2"/>
<evidence type="ECO:0000259" key="17">
    <source>
        <dbReference type="PROSITE" id="PS50109"/>
    </source>
</evidence>
<evidence type="ECO:0000256" key="1">
    <source>
        <dbReference type="ARBA" id="ARBA00000085"/>
    </source>
</evidence>
<keyword evidence="11" id="KW-0408">Iron</keyword>
<dbReference type="Pfam" id="PF02518">
    <property type="entry name" value="HATPase_c"/>
    <property type="match status" value="1"/>
</dbReference>
<dbReference type="STRING" id="115783.SAMN02745119_00700"/>
<dbReference type="PANTHER" id="PTHR24421:SF58">
    <property type="entry name" value="SIGNAL TRANSDUCTION HISTIDINE-PROTEIN KINASE_PHOSPHATASE UHPB"/>
    <property type="match status" value="1"/>
</dbReference>
<evidence type="ECO:0000256" key="16">
    <source>
        <dbReference type="SAM" id="Coils"/>
    </source>
</evidence>
<comment type="cofactor">
    <cofactor evidence="2">
        <name>[4Fe-4S] cluster</name>
        <dbReference type="ChEBI" id="CHEBI:49883"/>
    </cofactor>
</comment>
<evidence type="ECO:0000256" key="10">
    <source>
        <dbReference type="ARBA" id="ARBA00022777"/>
    </source>
</evidence>
<keyword evidence="10" id="KW-0418">Kinase</keyword>
<dbReference type="InterPro" id="IPR035965">
    <property type="entry name" value="PAS-like_dom_sf"/>
</dbReference>
<evidence type="ECO:0000313" key="21">
    <source>
        <dbReference type="Proteomes" id="UP000190102"/>
    </source>
</evidence>
<evidence type="ECO:0000256" key="3">
    <source>
        <dbReference type="ARBA" id="ARBA00004496"/>
    </source>
</evidence>
<keyword evidence="13" id="KW-0411">Iron-sulfur</keyword>
<evidence type="ECO:0000259" key="19">
    <source>
        <dbReference type="PROSITE" id="PS50113"/>
    </source>
</evidence>
<gene>
    <name evidence="20" type="ORF">SAMN02745119_00700</name>
</gene>
<evidence type="ECO:0000256" key="13">
    <source>
        <dbReference type="ARBA" id="ARBA00023014"/>
    </source>
</evidence>
<dbReference type="Gene3D" id="1.20.5.1930">
    <property type="match status" value="1"/>
</dbReference>
<dbReference type="SUPFAM" id="SSF55781">
    <property type="entry name" value="GAF domain-like"/>
    <property type="match status" value="1"/>
</dbReference>
<dbReference type="GO" id="GO:0051539">
    <property type="term" value="F:4 iron, 4 sulfur cluster binding"/>
    <property type="evidence" value="ECO:0007669"/>
    <property type="project" value="UniProtKB-KW"/>
</dbReference>
<dbReference type="PANTHER" id="PTHR24421">
    <property type="entry name" value="NITRATE/NITRITE SENSOR PROTEIN NARX-RELATED"/>
    <property type="match status" value="1"/>
</dbReference>
<evidence type="ECO:0000256" key="4">
    <source>
        <dbReference type="ARBA" id="ARBA00012438"/>
    </source>
</evidence>
<dbReference type="InterPro" id="IPR004358">
    <property type="entry name" value="Sig_transdc_His_kin-like_C"/>
</dbReference>
<keyword evidence="6" id="KW-0004">4Fe-4S</keyword>
<dbReference type="RefSeq" id="WP_078788995.1">
    <property type="nucleotide sequence ID" value="NZ_FUWR01000002.1"/>
</dbReference>
<dbReference type="CDD" id="cd16917">
    <property type="entry name" value="HATPase_UhpB-NarQ-NarX-like"/>
    <property type="match status" value="1"/>
</dbReference>
<organism evidence="20 21">
    <name type="scientific">Trichlorobacter thiogenes</name>
    <dbReference type="NCBI Taxonomy" id="115783"/>
    <lineage>
        <taxon>Bacteria</taxon>
        <taxon>Pseudomonadati</taxon>
        <taxon>Thermodesulfobacteriota</taxon>
        <taxon>Desulfuromonadia</taxon>
        <taxon>Geobacterales</taxon>
        <taxon>Geobacteraceae</taxon>
        <taxon>Trichlorobacter</taxon>
    </lineage>
</organism>
<dbReference type="Pfam" id="PF07730">
    <property type="entry name" value="HisKA_3"/>
    <property type="match status" value="1"/>
</dbReference>
<dbReference type="InterPro" id="IPR003594">
    <property type="entry name" value="HATPase_dom"/>
</dbReference>
<evidence type="ECO:0000256" key="11">
    <source>
        <dbReference type="ARBA" id="ARBA00023004"/>
    </source>
</evidence>
<keyword evidence="7" id="KW-0963">Cytoplasm</keyword>
<feature type="coiled-coil region" evidence="16">
    <location>
        <begin position="644"/>
        <end position="671"/>
    </location>
</feature>
<feature type="domain" description="Histidine kinase" evidence="17">
    <location>
        <begin position="779"/>
        <end position="872"/>
    </location>
</feature>
<dbReference type="InterPro" id="IPR036890">
    <property type="entry name" value="HATPase_C_sf"/>
</dbReference>
<dbReference type="InterPro" id="IPR011712">
    <property type="entry name" value="Sig_transdc_His_kin_sub3_dim/P"/>
</dbReference>
<evidence type="ECO:0000256" key="6">
    <source>
        <dbReference type="ARBA" id="ARBA00022485"/>
    </source>
</evidence>
<feature type="domain" description="PAS" evidence="18">
    <location>
        <begin position="194"/>
        <end position="265"/>
    </location>
</feature>
<feature type="domain" description="PAC" evidence="19">
    <location>
        <begin position="265"/>
        <end position="319"/>
    </location>
</feature>
<dbReference type="InterPro" id="IPR000700">
    <property type="entry name" value="PAS-assoc_C"/>
</dbReference>
<dbReference type="PROSITE" id="PS50112">
    <property type="entry name" value="PAS"/>
    <property type="match status" value="1"/>
</dbReference>
<protein>
    <recommendedName>
        <fullName evidence="5">Oxygen sensor histidine kinase NreB</fullName>
        <ecNumber evidence="4">2.7.13.3</ecNumber>
    </recommendedName>
    <alternativeName>
        <fullName evidence="15">Nitrogen regulation protein B</fullName>
    </alternativeName>
</protein>
<name>A0A1T4L048_9BACT</name>
<dbReference type="SUPFAM" id="SSF55874">
    <property type="entry name" value="ATPase domain of HSP90 chaperone/DNA topoisomerase II/histidine kinase"/>
    <property type="match status" value="1"/>
</dbReference>
<dbReference type="Pfam" id="PF08448">
    <property type="entry name" value="PAS_4"/>
    <property type="match status" value="1"/>
</dbReference>
<dbReference type="EC" id="2.7.13.3" evidence="4"/>
<keyword evidence="21" id="KW-1185">Reference proteome</keyword>
<evidence type="ECO:0000256" key="12">
    <source>
        <dbReference type="ARBA" id="ARBA00023012"/>
    </source>
</evidence>
<evidence type="ECO:0000256" key="15">
    <source>
        <dbReference type="ARBA" id="ARBA00030800"/>
    </source>
</evidence>
<dbReference type="InterPro" id="IPR000014">
    <property type="entry name" value="PAS"/>
</dbReference>
<evidence type="ECO:0000256" key="2">
    <source>
        <dbReference type="ARBA" id="ARBA00001966"/>
    </source>
</evidence>
<dbReference type="Gene3D" id="3.30.450.40">
    <property type="match status" value="1"/>
</dbReference>
<dbReference type="EMBL" id="FUWR01000002">
    <property type="protein sequence ID" value="SJZ48102.1"/>
    <property type="molecule type" value="Genomic_DNA"/>
</dbReference>
<dbReference type="AlphaFoldDB" id="A0A1T4L048"/>
<evidence type="ECO:0000313" key="20">
    <source>
        <dbReference type="EMBL" id="SJZ48102.1"/>
    </source>
</evidence>
<dbReference type="SMART" id="SM00091">
    <property type="entry name" value="PAS"/>
    <property type="match status" value="1"/>
</dbReference>
<keyword evidence="12" id="KW-0902">Two-component regulatory system</keyword>